<dbReference type="InterPro" id="IPR017956">
    <property type="entry name" value="AT_hook_DNA-bd_motif"/>
</dbReference>
<dbReference type="AlphaFoldDB" id="A0A4Y1REQ6"/>
<feature type="region of interest" description="Disordered" evidence="8">
    <location>
        <begin position="153"/>
        <end position="234"/>
    </location>
</feature>
<feature type="domain" description="PPC" evidence="9">
    <location>
        <begin position="241"/>
        <end position="384"/>
    </location>
</feature>
<dbReference type="CDD" id="cd11378">
    <property type="entry name" value="DUF296"/>
    <property type="match status" value="1"/>
</dbReference>
<comment type="subcellular location">
    <subcellularLocation>
        <location evidence="2 7">Nucleus</location>
    </subcellularLocation>
</comment>
<protein>
    <recommendedName>
        <fullName evidence="7">AT-hook motif nuclear-localized protein</fullName>
    </recommendedName>
</protein>
<dbReference type="FunFam" id="3.30.1330.80:FF:000003">
    <property type="entry name" value="AT-hook motif nuclear-localized protein 1-like"/>
    <property type="match status" value="1"/>
</dbReference>
<evidence type="ECO:0000256" key="1">
    <source>
        <dbReference type="ARBA" id="ARBA00003687"/>
    </source>
</evidence>
<feature type="compositionally biased region" description="Pro residues" evidence="8">
    <location>
        <begin position="200"/>
        <end position="210"/>
    </location>
</feature>
<accession>A0A4Y1REQ6</accession>
<dbReference type="Pfam" id="PF03479">
    <property type="entry name" value="PCC"/>
    <property type="match status" value="1"/>
</dbReference>
<evidence type="ECO:0000256" key="7">
    <source>
        <dbReference type="RuleBase" id="RU367031"/>
    </source>
</evidence>
<dbReference type="Gene3D" id="3.30.1330.80">
    <property type="entry name" value="Hypothetical protein, similar to alpha- acetolactate decarboxylase, domain 2"/>
    <property type="match status" value="1"/>
</dbReference>
<evidence type="ECO:0000256" key="6">
    <source>
        <dbReference type="ARBA" id="ARBA00023242"/>
    </source>
</evidence>
<keyword evidence="5 7" id="KW-0804">Transcription</keyword>
<evidence type="ECO:0000256" key="4">
    <source>
        <dbReference type="ARBA" id="ARBA00023125"/>
    </source>
</evidence>
<evidence type="ECO:0000313" key="10">
    <source>
        <dbReference type="EMBL" id="BBH02624.1"/>
    </source>
</evidence>
<feature type="region of interest" description="Disordered" evidence="8">
    <location>
        <begin position="367"/>
        <end position="432"/>
    </location>
</feature>
<dbReference type="InterPro" id="IPR039605">
    <property type="entry name" value="AHL"/>
</dbReference>
<dbReference type="GO" id="GO:0005634">
    <property type="term" value="C:nucleus"/>
    <property type="evidence" value="ECO:0007669"/>
    <property type="project" value="UniProtKB-SubCell"/>
</dbReference>
<dbReference type="SMART" id="SM00384">
    <property type="entry name" value="AT_hook"/>
    <property type="match status" value="2"/>
</dbReference>
<dbReference type="PANTHER" id="PTHR31500:SF57">
    <property type="entry name" value="AT-HOOK MOTIF NUCLEAR-LOCALIZED PROTEIN 10"/>
    <property type="match status" value="1"/>
</dbReference>
<dbReference type="InterPro" id="IPR005175">
    <property type="entry name" value="PPC_dom"/>
</dbReference>
<feature type="compositionally biased region" description="Polar residues" evidence="8">
    <location>
        <begin position="410"/>
        <end position="426"/>
    </location>
</feature>
<dbReference type="PROSITE" id="PS51742">
    <property type="entry name" value="PPC"/>
    <property type="match status" value="1"/>
</dbReference>
<name>A0A4Y1REQ6_PRUDU</name>
<sequence>MKAMQNSKLGLGFYSLFKYTPNSRISQKKGFGAALRFRSGTLEFPRRRNFPELLRLKKKMSGSETGVMTSREPFSVGGLQKSPLQSQAAIQNMRLNFSPDGSAAALYKPVAAATSPTYQSSAAAGGGAPVPVAAGEGSPGAAVMAPAPAAAGLNMNMGSEPMKRKRGRPRKYGPDGTMALALSPSAASVTVTQSSGGAFSPPPPHPPPPSVGSASPTSIKKARGRPPGSTKKQQLDALGSVGFGFSPHVITVKAGEDVSAKIMSFSQNGPRAVCILSANGAISNVTLRQPATSGGTVTYEGRFEILTLSGSFLLSESSGQRSRTGGLSVSLSGPDGRVLGGGVAGLLIAASPVQVVVGSFVADGRKESKTTNQLEPVAPKLAPSSGPTGASSPQSRGTLSESSGGPGSPLNQSTGGCNNSNPQGMSSMPWKMSAAGSVNQTLPSDMLSFTLFSNDKM</sequence>
<keyword evidence="4 7" id="KW-0238">DNA-binding</keyword>
<dbReference type="GO" id="GO:0003680">
    <property type="term" value="F:minor groove of adenine-thymine-rich DNA binding"/>
    <property type="evidence" value="ECO:0007669"/>
    <property type="project" value="UniProtKB-UniRule"/>
</dbReference>
<evidence type="ECO:0000256" key="5">
    <source>
        <dbReference type="ARBA" id="ARBA00023163"/>
    </source>
</evidence>
<proteinExistence type="predicted"/>
<gene>
    <name evidence="10" type="ORF">Prudu_013261</name>
</gene>
<dbReference type="SUPFAM" id="SSF117856">
    <property type="entry name" value="AF0104/ALDC/Ptd012-like"/>
    <property type="match status" value="1"/>
</dbReference>
<dbReference type="PANTHER" id="PTHR31500">
    <property type="entry name" value="AT-HOOK MOTIF NUCLEAR-LOCALIZED PROTEIN 9"/>
    <property type="match status" value="1"/>
</dbReference>
<dbReference type="EMBL" id="AP019301">
    <property type="protein sequence ID" value="BBH02624.1"/>
    <property type="molecule type" value="Genomic_DNA"/>
</dbReference>
<feature type="compositionally biased region" description="Low complexity" evidence="8">
    <location>
        <begin position="382"/>
        <end position="395"/>
    </location>
</feature>
<organism evidence="10">
    <name type="scientific">Prunus dulcis</name>
    <name type="common">Almond</name>
    <name type="synonym">Amygdalus dulcis</name>
    <dbReference type="NCBI Taxonomy" id="3755"/>
    <lineage>
        <taxon>Eukaryota</taxon>
        <taxon>Viridiplantae</taxon>
        <taxon>Streptophyta</taxon>
        <taxon>Embryophyta</taxon>
        <taxon>Tracheophyta</taxon>
        <taxon>Spermatophyta</taxon>
        <taxon>Magnoliopsida</taxon>
        <taxon>eudicotyledons</taxon>
        <taxon>Gunneridae</taxon>
        <taxon>Pentapetalae</taxon>
        <taxon>rosids</taxon>
        <taxon>fabids</taxon>
        <taxon>Rosales</taxon>
        <taxon>Rosaceae</taxon>
        <taxon>Amygdaloideae</taxon>
        <taxon>Amygdaleae</taxon>
        <taxon>Prunus</taxon>
    </lineage>
</organism>
<keyword evidence="6 7" id="KW-0539">Nucleus</keyword>
<feature type="non-terminal residue" evidence="10">
    <location>
        <position position="457"/>
    </location>
</feature>
<evidence type="ECO:0000256" key="2">
    <source>
        <dbReference type="ARBA" id="ARBA00004123"/>
    </source>
</evidence>
<evidence type="ECO:0000256" key="3">
    <source>
        <dbReference type="ARBA" id="ARBA00023015"/>
    </source>
</evidence>
<keyword evidence="3 7" id="KW-0805">Transcription regulation</keyword>
<comment type="function">
    <text evidence="1 7">Transcription factor that specifically binds AT-rich DNA sequences related to the nuclear matrix attachment regions (MARs).</text>
</comment>
<evidence type="ECO:0000256" key="8">
    <source>
        <dbReference type="SAM" id="MobiDB-lite"/>
    </source>
</evidence>
<comment type="domain">
    <text evidence="7">The PPC domain mediates interactions between AHL proteins.</text>
</comment>
<evidence type="ECO:0000259" key="9">
    <source>
        <dbReference type="PROSITE" id="PS51742"/>
    </source>
</evidence>
<reference evidence="10" key="1">
    <citation type="journal article" date="2019" name="Science">
        <title>Mutation of a bHLH transcription factor allowed almond domestication.</title>
        <authorList>
            <person name="Sanchez-Perez R."/>
            <person name="Pavan S."/>
            <person name="Mazzeo R."/>
            <person name="Moldovan C."/>
            <person name="Aiese Cigliano R."/>
            <person name="Del Cueto J."/>
            <person name="Ricciardi F."/>
            <person name="Lotti C."/>
            <person name="Ricciardi L."/>
            <person name="Dicenta F."/>
            <person name="Lopez-Marques R.L."/>
            <person name="Lindberg Moller B."/>
        </authorList>
    </citation>
    <scope>NUCLEOTIDE SEQUENCE</scope>
</reference>